<evidence type="ECO:0000256" key="8">
    <source>
        <dbReference type="ARBA" id="ARBA00023069"/>
    </source>
</evidence>
<keyword evidence="3" id="KW-0145">Chemotaxis</keyword>
<keyword evidence="4" id="KW-0716">Sensory transduction</keyword>
<keyword evidence="10 20" id="KW-0675">Receptor</keyword>
<comment type="function">
    <text evidence="13">An odorant receptor which affects chemotaxis to the volatile odorant diacetyl. Specifies AWA neuronal cell fate via the odr-7 pathway.</text>
</comment>
<dbReference type="GO" id="GO:0005886">
    <property type="term" value="C:plasma membrane"/>
    <property type="evidence" value="ECO:0000318"/>
    <property type="project" value="GO_Central"/>
</dbReference>
<keyword evidence="7 19" id="KW-1133">Transmembrane helix</keyword>
<evidence type="ECO:0000256" key="5">
    <source>
        <dbReference type="ARBA" id="ARBA00022692"/>
    </source>
</evidence>
<dbReference type="GO" id="GO:0042048">
    <property type="term" value="P:olfactory behavior"/>
    <property type="evidence" value="ECO:0000318"/>
    <property type="project" value="GO_Central"/>
</dbReference>
<dbReference type="GO" id="GO:0038022">
    <property type="term" value="F:G protein-coupled olfactory receptor activity"/>
    <property type="evidence" value="ECO:0000318"/>
    <property type="project" value="GO_Central"/>
</dbReference>
<evidence type="ECO:0000256" key="17">
    <source>
        <dbReference type="ARBA" id="ARBA00078653"/>
    </source>
</evidence>
<evidence type="ECO:0000256" key="16">
    <source>
        <dbReference type="ARBA" id="ARBA00067967"/>
    </source>
</evidence>
<dbReference type="eggNOG" id="ENOG502TGVH">
    <property type="taxonomic scope" value="Eukaryota"/>
</dbReference>
<keyword evidence="12" id="KW-0966">Cell projection</keyword>
<feature type="transmembrane region" description="Helical" evidence="19">
    <location>
        <begin position="13"/>
        <end position="34"/>
    </location>
</feature>
<evidence type="ECO:0000256" key="2">
    <source>
        <dbReference type="ARBA" id="ARBA00022475"/>
    </source>
</evidence>
<evidence type="ECO:0000256" key="6">
    <source>
        <dbReference type="ARBA" id="ARBA00022725"/>
    </source>
</evidence>
<comment type="subunit">
    <text evidence="15">Interacts with odr-4.</text>
</comment>
<dbReference type="CTD" id="192031"/>
<dbReference type="GO" id="GO:0060170">
    <property type="term" value="C:ciliary membrane"/>
    <property type="evidence" value="ECO:0007669"/>
    <property type="project" value="UniProtKB-SubCell"/>
</dbReference>
<evidence type="ECO:0000256" key="18">
    <source>
        <dbReference type="ARBA" id="ARBA00082489"/>
    </source>
</evidence>
<dbReference type="HOGENOM" id="CLU_036335_2_0_1"/>
<evidence type="ECO:0000256" key="13">
    <source>
        <dbReference type="ARBA" id="ARBA00054965"/>
    </source>
</evidence>
<dbReference type="PIR" id="T34159">
    <property type="entry name" value="T34159"/>
</dbReference>
<keyword evidence="2" id="KW-1003">Cell membrane</keyword>
<evidence type="ECO:0000256" key="11">
    <source>
        <dbReference type="ARBA" id="ARBA00023180"/>
    </source>
</evidence>
<dbReference type="PhylomeDB" id="Q18568"/>
<keyword evidence="11" id="KW-0325">Glycoprotein</keyword>
<accession>Q18568</accession>
<dbReference type="PaxDb" id="6239-C42D4.9"/>
<dbReference type="SUPFAM" id="SSF81321">
    <property type="entry name" value="Family A G protein-coupled receptor-like"/>
    <property type="match status" value="1"/>
</dbReference>
<evidence type="ECO:0000256" key="14">
    <source>
        <dbReference type="ARBA" id="ARBA00061678"/>
    </source>
</evidence>
<proteinExistence type="inferred from homology"/>
<dbReference type="KEGG" id="cel:CELE_C42D4.9"/>
<feature type="transmembrane region" description="Helical" evidence="19">
    <location>
        <begin position="46"/>
        <end position="70"/>
    </location>
</feature>
<evidence type="ECO:0000313" key="21">
    <source>
        <dbReference type="Proteomes" id="UP000001940"/>
    </source>
</evidence>
<reference evidence="20 21" key="1">
    <citation type="journal article" date="1998" name="Science">
        <title>Genome sequence of the nematode C. elegans: a platform for investigating biology.</title>
        <authorList>
            <consortium name="The C. elegans sequencing consortium"/>
            <person name="Sulson J.E."/>
            <person name="Waterston R."/>
        </authorList>
    </citation>
    <scope>NUCLEOTIDE SEQUENCE [LARGE SCALE GENOMIC DNA]</scope>
    <source>
        <strain evidence="20 21">Bristol N2</strain>
    </source>
</reference>
<dbReference type="FunFam" id="1.20.1070.10:FF:000128">
    <property type="entry name" value="Seven TM Receptor"/>
    <property type="match status" value="1"/>
</dbReference>
<dbReference type="RefSeq" id="NP_501129.1">
    <property type="nucleotide sequence ID" value="NM_068728.1"/>
</dbReference>
<feature type="transmembrane region" description="Helical" evidence="19">
    <location>
        <begin position="98"/>
        <end position="116"/>
    </location>
</feature>
<evidence type="ECO:0000256" key="9">
    <source>
        <dbReference type="ARBA" id="ARBA00023136"/>
    </source>
</evidence>
<evidence type="ECO:0000256" key="15">
    <source>
        <dbReference type="ARBA" id="ARBA00064300"/>
    </source>
</evidence>
<dbReference type="SMR" id="Q18568"/>
<evidence type="ECO:0000313" key="20">
    <source>
        <dbReference type="EMBL" id="CCD66620.1"/>
    </source>
</evidence>
<feature type="transmembrane region" description="Helical" evidence="19">
    <location>
        <begin position="200"/>
        <end position="228"/>
    </location>
</feature>
<comment type="subcellular location">
    <subcellularLocation>
        <location evidence="1">Cell projection</location>
        <location evidence="1">Cilium membrane</location>
        <topology evidence="1">Multi-pass membrane protein</topology>
    </subcellularLocation>
</comment>
<keyword evidence="9 19" id="KW-0472">Membrane</keyword>
<evidence type="ECO:0000256" key="3">
    <source>
        <dbReference type="ARBA" id="ARBA00022500"/>
    </source>
</evidence>
<organism evidence="20 21">
    <name type="scientific">Caenorhabditis elegans</name>
    <dbReference type="NCBI Taxonomy" id="6239"/>
    <lineage>
        <taxon>Eukaryota</taxon>
        <taxon>Metazoa</taxon>
        <taxon>Ecdysozoa</taxon>
        <taxon>Nematoda</taxon>
        <taxon>Chromadorea</taxon>
        <taxon>Rhabditida</taxon>
        <taxon>Rhabditina</taxon>
        <taxon>Rhabditomorpha</taxon>
        <taxon>Rhabditoidea</taxon>
        <taxon>Rhabditidae</taxon>
        <taxon>Peloderinae</taxon>
        <taxon>Caenorhabditis</taxon>
    </lineage>
</organism>
<protein>
    <recommendedName>
        <fullName evidence="16">Serpentine receptor class r-10</fullName>
    </recommendedName>
    <alternativeName>
        <fullName evidence="17">Odorant response abnormal protein 10</fullName>
    </alternativeName>
    <alternativeName>
        <fullName evidence="18">Olfactory receptor 10</fullName>
    </alternativeName>
</protein>
<keyword evidence="5 19" id="KW-0812">Transmembrane</keyword>
<feature type="transmembrane region" description="Helical" evidence="19">
    <location>
        <begin position="255"/>
        <end position="274"/>
    </location>
</feature>
<evidence type="ECO:0000256" key="7">
    <source>
        <dbReference type="ARBA" id="ARBA00022989"/>
    </source>
</evidence>
<dbReference type="PANTHER" id="PTHR22943">
    <property type="entry name" value="7-TRANSMEMBRANE DOMAIN RECEPTOR C.ELEGANS"/>
    <property type="match status" value="1"/>
</dbReference>
<dbReference type="OrthoDB" id="5784759at2759"/>
<dbReference type="InParanoid" id="Q18568"/>
<gene>
    <name evidence="20 22" type="primary">str-220</name>
    <name evidence="22" type="ORF">C42D4.9</name>
    <name evidence="20" type="ORF">CELE_C42D4.9</name>
</gene>
<keyword evidence="6" id="KW-0552">Olfaction</keyword>
<dbReference type="AGR" id="WB:WBGene00006251"/>
<dbReference type="GO" id="GO:0006935">
    <property type="term" value="P:chemotaxis"/>
    <property type="evidence" value="ECO:0007669"/>
    <property type="project" value="UniProtKB-KW"/>
</dbReference>
<dbReference type="WormBase" id="C42D4.9">
    <property type="protein sequence ID" value="CE24842"/>
    <property type="gene ID" value="WBGene00006251"/>
    <property type="gene designation" value="str-220"/>
</dbReference>
<comment type="similarity">
    <text evidence="14">Belongs to the nematode receptor-like protein str family.</text>
</comment>
<evidence type="ECO:0000256" key="1">
    <source>
        <dbReference type="ARBA" id="ARBA00004272"/>
    </source>
</evidence>
<feature type="transmembrane region" description="Helical" evidence="19">
    <location>
        <begin position="136"/>
        <end position="156"/>
    </location>
</feature>
<dbReference type="UCSC" id="C42D4.9">
    <property type="organism name" value="c. elegans"/>
</dbReference>
<dbReference type="PANTHER" id="PTHR22943:SF89">
    <property type="entry name" value="SEVEN TM RECEPTOR"/>
    <property type="match status" value="1"/>
</dbReference>
<dbReference type="EMBL" id="BX284604">
    <property type="protein sequence ID" value="CCD66620.1"/>
    <property type="molecule type" value="Genomic_DNA"/>
</dbReference>
<dbReference type="FunCoup" id="Q18568">
    <property type="interactions" value="4"/>
</dbReference>
<dbReference type="STRING" id="6239.C42D4.9.1"/>
<dbReference type="Proteomes" id="UP000001940">
    <property type="component" value="Chromosome IV"/>
</dbReference>
<dbReference type="AlphaFoldDB" id="Q18568"/>
<dbReference type="Pfam" id="PF10326">
    <property type="entry name" value="7TM_GPCR_Str"/>
    <property type="match status" value="1"/>
</dbReference>
<evidence type="ECO:0000256" key="12">
    <source>
        <dbReference type="ARBA" id="ARBA00023273"/>
    </source>
</evidence>
<evidence type="ECO:0000256" key="10">
    <source>
        <dbReference type="ARBA" id="ARBA00023170"/>
    </source>
</evidence>
<evidence type="ECO:0000313" key="22">
    <source>
        <dbReference type="WormBase" id="C42D4.9"/>
    </source>
</evidence>
<evidence type="ECO:0000256" key="19">
    <source>
        <dbReference type="SAM" id="Phobius"/>
    </source>
</evidence>
<dbReference type="InterPro" id="IPR019428">
    <property type="entry name" value="7TM_GPCR_serpentine_rcpt_Str"/>
</dbReference>
<keyword evidence="21" id="KW-1185">Reference proteome</keyword>
<feature type="transmembrane region" description="Helical" evidence="19">
    <location>
        <begin position="280"/>
        <end position="304"/>
    </location>
</feature>
<sequence length="350" mass="40398">MIGVYDLPQYLHIFTKCSLFFAILFNTFLVYLILTKSPRQLGVYKYLMVFISIFEILYSLLEVTLTPIHYSYRSSVVVLITTSDKLFSRDILLTLNSFYWGFFGSSLAIFAIHFVYRYLVISGNALLQTFQSWKLILWLMIPLVIGFIWSLTGIFLCGPTEEFTEFMRNDVWEVFHENIEEFEYLGALMYEKSWATKNMIIYWSPIAGMTIMSLTVLASFLVIVICGYKCYLRIKLLLKNGGTSSARSQVLQTQLFNALAIQTLIPILLLHTPVVLKFSFAIFDAGLGAYCFAMSITIALYPAIDPLPNFFIISPYRKAALGCFKLRKRQIQTVDQNHMRRMPIRIVRTV</sequence>
<evidence type="ECO:0000256" key="4">
    <source>
        <dbReference type="ARBA" id="ARBA00022606"/>
    </source>
</evidence>
<dbReference type="GO" id="GO:0007186">
    <property type="term" value="P:G protein-coupled receptor signaling pathway"/>
    <property type="evidence" value="ECO:0000318"/>
    <property type="project" value="GO_Central"/>
</dbReference>
<keyword evidence="8" id="KW-0969">Cilium</keyword>
<dbReference type="GeneID" id="192031"/>
<name>Q18568_CAEEL</name>
<dbReference type="OMA" id="VIVICGY"/>